<evidence type="ECO:0000313" key="3">
    <source>
        <dbReference type="EMBL" id="KAK7203128.1"/>
    </source>
</evidence>
<accession>A0ABR1F1X9</accession>
<organism evidence="3 4">
    <name type="scientific">Myxozyma melibiosi</name>
    <dbReference type="NCBI Taxonomy" id="54550"/>
    <lineage>
        <taxon>Eukaryota</taxon>
        <taxon>Fungi</taxon>
        <taxon>Dikarya</taxon>
        <taxon>Ascomycota</taxon>
        <taxon>Saccharomycotina</taxon>
        <taxon>Lipomycetes</taxon>
        <taxon>Lipomycetales</taxon>
        <taxon>Lipomycetaceae</taxon>
        <taxon>Myxozyma</taxon>
    </lineage>
</organism>
<dbReference type="RefSeq" id="XP_064766161.1">
    <property type="nucleotide sequence ID" value="XM_064915442.1"/>
</dbReference>
<comment type="caution">
    <text evidence="3">The sequence shown here is derived from an EMBL/GenBank/DDBJ whole genome shotgun (WGS) entry which is preliminary data.</text>
</comment>
<name>A0ABR1F1X9_9ASCO</name>
<dbReference type="EMBL" id="JBBJBU010000013">
    <property type="protein sequence ID" value="KAK7203128.1"/>
    <property type="molecule type" value="Genomic_DNA"/>
</dbReference>
<evidence type="ECO:0000313" key="4">
    <source>
        <dbReference type="Proteomes" id="UP001498771"/>
    </source>
</evidence>
<reference evidence="3 4" key="1">
    <citation type="submission" date="2024-03" db="EMBL/GenBank/DDBJ databases">
        <title>Genome-scale model development and genomic sequencing of the oleaginous clade Lipomyces.</title>
        <authorList>
            <consortium name="Lawrence Berkeley National Laboratory"/>
            <person name="Czajka J.J."/>
            <person name="Han Y."/>
            <person name="Kim J."/>
            <person name="Mondo S.J."/>
            <person name="Hofstad B.A."/>
            <person name="Robles A."/>
            <person name="Haridas S."/>
            <person name="Riley R."/>
            <person name="LaButti K."/>
            <person name="Pangilinan J."/>
            <person name="Andreopoulos W."/>
            <person name="Lipzen A."/>
            <person name="Yan J."/>
            <person name="Wang M."/>
            <person name="Ng V."/>
            <person name="Grigoriev I.V."/>
            <person name="Spatafora J.W."/>
            <person name="Magnuson J.K."/>
            <person name="Baker S.E."/>
            <person name="Pomraning K.R."/>
        </authorList>
    </citation>
    <scope>NUCLEOTIDE SEQUENCE [LARGE SCALE GENOMIC DNA]</scope>
    <source>
        <strain evidence="3 4">Phaff 52-87</strain>
    </source>
</reference>
<keyword evidence="4" id="KW-1185">Reference proteome</keyword>
<dbReference type="GeneID" id="90040954"/>
<comment type="similarity">
    <text evidence="1">Belongs to the DCC1 family.</text>
</comment>
<dbReference type="InterPro" id="IPR019128">
    <property type="entry name" value="Dcc1"/>
</dbReference>
<dbReference type="PANTHER" id="PTHR13395:SF6">
    <property type="entry name" value="SISTER CHROMATID COHESION PROTEIN DCC1"/>
    <property type="match status" value="1"/>
</dbReference>
<protein>
    <submittedName>
        <fullName evidence="3">Sister chromatid cohesion protein Dcc1</fullName>
    </submittedName>
</protein>
<dbReference type="PANTHER" id="PTHR13395">
    <property type="entry name" value="SISTER CHROMATID COHESION PROTEIN DCC1-RELATED"/>
    <property type="match status" value="1"/>
</dbReference>
<dbReference type="Pfam" id="PF09724">
    <property type="entry name" value="Dcc1"/>
    <property type="match status" value="1"/>
</dbReference>
<proteinExistence type="inferred from homology"/>
<sequence>MAQEITLYPDTSKISHFHLLQLTPDIQQLLDSPDETSHLTIKSAGPTSPIFLCSYSKTFRIRQISQSNTILMVSASRSKNYTDDQDTQMDDIAEQDGEEEVEAEAPVGYLSQLPGSILECTSSSPQVDLSFVPLYNGADALSTTSSSSSSSTSLHLNEIKSQIPVSDYEFANEWAAALGVELPHGGAFRLSRDFVQQFLPVFVAAVSADRLDLERLEVARVFEAVKEEDEPVAVVEALLRRFSRTREEPYCVDREGIARWFGIQTLSDHAYKETKLGDFLSTWHASLPQPLDYPPCSLSLLTGHYVQPTPKTIRYLPCDRLPLEPAARFERLFAAKGAWAVEEIMPFVEGIERDKARVNALFMKFARKKSVAGKTVITKRGT</sequence>
<gene>
    <name evidence="3" type="ORF">BZA70DRAFT_82214</name>
</gene>
<evidence type="ECO:0000256" key="1">
    <source>
        <dbReference type="ARBA" id="ARBA00007017"/>
    </source>
</evidence>
<evidence type="ECO:0000256" key="2">
    <source>
        <dbReference type="ARBA" id="ARBA00022705"/>
    </source>
</evidence>
<keyword evidence="2" id="KW-0235">DNA replication</keyword>
<dbReference type="Proteomes" id="UP001498771">
    <property type="component" value="Unassembled WGS sequence"/>
</dbReference>